<dbReference type="SUPFAM" id="SSF52540">
    <property type="entry name" value="P-loop containing nucleoside triphosphate hydrolases"/>
    <property type="match status" value="1"/>
</dbReference>
<proteinExistence type="predicted"/>
<dbReference type="Pfam" id="PF00005">
    <property type="entry name" value="ABC_tran"/>
    <property type="match status" value="1"/>
</dbReference>
<dbReference type="GO" id="GO:0016887">
    <property type="term" value="F:ATP hydrolysis activity"/>
    <property type="evidence" value="ECO:0007669"/>
    <property type="project" value="InterPro"/>
</dbReference>
<dbReference type="OrthoDB" id="6367752at2759"/>
<name>A0A7R8WDK7_9CRUS</name>
<keyword evidence="2" id="KW-0547">Nucleotide-binding</keyword>
<evidence type="ECO:0000313" key="5">
    <source>
        <dbReference type="EMBL" id="CAD7229722.1"/>
    </source>
</evidence>
<dbReference type="InterPro" id="IPR027417">
    <property type="entry name" value="P-loop_NTPase"/>
</dbReference>
<dbReference type="GO" id="GO:0022857">
    <property type="term" value="F:transmembrane transporter activity"/>
    <property type="evidence" value="ECO:0007669"/>
    <property type="project" value="TreeGrafter"/>
</dbReference>
<dbReference type="PROSITE" id="PS00211">
    <property type="entry name" value="ABC_TRANSPORTER_1"/>
    <property type="match status" value="1"/>
</dbReference>
<dbReference type="GO" id="GO:0046872">
    <property type="term" value="F:metal ion binding"/>
    <property type="evidence" value="ECO:0007669"/>
    <property type="project" value="UniProtKB-KW"/>
</dbReference>
<accession>A0A7R8WDK7</accession>
<gene>
    <name evidence="5" type="ORF">CTOB1V02_LOCUS7590</name>
</gene>
<dbReference type="GO" id="GO:0004422">
    <property type="term" value="F:hypoxanthine phosphoribosyltransferase activity"/>
    <property type="evidence" value="ECO:0007669"/>
    <property type="project" value="InterPro"/>
</dbReference>
<dbReference type="AlphaFoldDB" id="A0A7R8WDK7"/>
<dbReference type="InterPro" id="IPR029057">
    <property type="entry name" value="PRTase-like"/>
</dbReference>
<dbReference type="SMART" id="SM00382">
    <property type="entry name" value="AAA"/>
    <property type="match status" value="1"/>
</dbReference>
<evidence type="ECO:0000256" key="1">
    <source>
        <dbReference type="ARBA" id="ARBA00022723"/>
    </source>
</evidence>
<dbReference type="EMBL" id="OB662240">
    <property type="protein sequence ID" value="CAD7229722.1"/>
    <property type="molecule type" value="Genomic_DNA"/>
</dbReference>
<dbReference type="InterPro" id="IPR003593">
    <property type="entry name" value="AAA+_ATPase"/>
</dbReference>
<dbReference type="PANTHER" id="PTHR24220:SF470">
    <property type="entry name" value="CELL DIVISION ATP-BINDING PROTEIN FTSE"/>
    <property type="match status" value="1"/>
</dbReference>
<keyword evidence="4" id="KW-0460">Magnesium</keyword>
<dbReference type="Gene3D" id="3.40.50.300">
    <property type="entry name" value="P-loop containing nucleotide triphosphate hydrolases"/>
    <property type="match status" value="1"/>
</dbReference>
<sequence>MSEEILKLEGASIYQQDNLILSNVELTLDKGEFAYLIGRTGSGKSSLLKILYGDLPLRKGSGTVCGFELAGLKPSKIPLLRRRLGIVFQDFQLLADRNVEQNLKFVLKATGWKKKQDIDARIEESLVSVGMHHKKASMPHQLSGGEQQRIAVARALLNHPELILADEPTGNLDPETSYEIMELILKVSKERNCAVLMATHDFMLIDKYPARKIKCEKQSIIDDRSEVLVPTMTSEVKEIEIHGKTFIPYILFEEIEHAIKQMAEKLYAEYKDETPLFVGVLNGVVMFMSDFLKQYRGSCELAFLQLSSYEGMESSGKVKVISDIPMDLTNRHVIILEDIVDTGNTLELLYQKIDKEQVKSLKIISLFFKPTVYKKDLKLDMVGLEIPDKFVVGYGLDYDGLGRNLPDLYQIKE</sequence>
<dbReference type="Gene3D" id="3.40.50.2020">
    <property type="match status" value="1"/>
</dbReference>
<dbReference type="InterPro" id="IPR015854">
    <property type="entry name" value="ABC_transpr_LolD-like"/>
</dbReference>
<dbReference type="InterPro" id="IPR017871">
    <property type="entry name" value="ABC_transporter-like_CS"/>
</dbReference>
<dbReference type="InterPro" id="IPR003439">
    <property type="entry name" value="ABC_transporter-like_ATP-bd"/>
</dbReference>
<dbReference type="GO" id="GO:0005524">
    <property type="term" value="F:ATP binding"/>
    <property type="evidence" value="ECO:0007669"/>
    <property type="project" value="UniProtKB-KW"/>
</dbReference>
<keyword evidence="3" id="KW-0067">ATP-binding</keyword>
<dbReference type="PANTHER" id="PTHR24220">
    <property type="entry name" value="IMPORT ATP-BINDING PROTEIN"/>
    <property type="match status" value="1"/>
</dbReference>
<evidence type="ECO:0000256" key="2">
    <source>
        <dbReference type="ARBA" id="ARBA00022741"/>
    </source>
</evidence>
<dbReference type="CDD" id="cd06223">
    <property type="entry name" value="PRTases_typeI"/>
    <property type="match status" value="1"/>
</dbReference>
<dbReference type="NCBIfam" id="TIGR01203">
    <property type="entry name" value="HGPRTase"/>
    <property type="match status" value="1"/>
</dbReference>
<dbReference type="Pfam" id="PF00156">
    <property type="entry name" value="Pribosyltran"/>
    <property type="match status" value="1"/>
</dbReference>
<evidence type="ECO:0000256" key="4">
    <source>
        <dbReference type="ARBA" id="ARBA00022842"/>
    </source>
</evidence>
<dbReference type="PROSITE" id="PS50893">
    <property type="entry name" value="ABC_TRANSPORTER_2"/>
    <property type="match status" value="1"/>
</dbReference>
<dbReference type="GO" id="GO:0006166">
    <property type="term" value="P:purine ribonucleoside salvage"/>
    <property type="evidence" value="ECO:0007669"/>
    <property type="project" value="InterPro"/>
</dbReference>
<dbReference type="InterPro" id="IPR000836">
    <property type="entry name" value="PRTase_dom"/>
</dbReference>
<evidence type="ECO:0000256" key="3">
    <source>
        <dbReference type="ARBA" id="ARBA00022840"/>
    </source>
</evidence>
<dbReference type="SUPFAM" id="SSF53271">
    <property type="entry name" value="PRTase-like"/>
    <property type="match status" value="1"/>
</dbReference>
<reference evidence="5" key="1">
    <citation type="submission" date="2020-11" db="EMBL/GenBank/DDBJ databases">
        <authorList>
            <person name="Tran Van P."/>
        </authorList>
    </citation>
    <scope>NUCLEOTIDE SEQUENCE</scope>
</reference>
<dbReference type="GO" id="GO:0005886">
    <property type="term" value="C:plasma membrane"/>
    <property type="evidence" value="ECO:0007669"/>
    <property type="project" value="TreeGrafter"/>
</dbReference>
<keyword evidence="1" id="KW-0479">Metal-binding</keyword>
<protein>
    <submittedName>
        <fullName evidence="5">Uncharacterized protein</fullName>
    </submittedName>
</protein>
<organism evidence="5">
    <name type="scientific">Cyprideis torosa</name>
    <dbReference type="NCBI Taxonomy" id="163714"/>
    <lineage>
        <taxon>Eukaryota</taxon>
        <taxon>Metazoa</taxon>
        <taxon>Ecdysozoa</taxon>
        <taxon>Arthropoda</taxon>
        <taxon>Crustacea</taxon>
        <taxon>Oligostraca</taxon>
        <taxon>Ostracoda</taxon>
        <taxon>Podocopa</taxon>
        <taxon>Podocopida</taxon>
        <taxon>Cytherocopina</taxon>
        <taxon>Cytheroidea</taxon>
        <taxon>Cytherideidae</taxon>
        <taxon>Cyprideis</taxon>
    </lineage>
</organism>
<dbReference type="InterPro" id="IPR005904">
    <property type="entry name" value="Hxn_phspho_trans"/>
</dbReference>